<feature type="compositionally biased region" description="Low complexity" evidence="1">
    <location>
        <begin position="365"/>
        <end position="377"/>
    </location>
</feature>
<dbReference type="EMBL" id="GBHO01017125">
    <property type="protein sequence ID" value="JAG26479.1"/>
    <property type="molecule type" value="Transcribed_RNA"/>
</dbReference>
<feature type="compositionally biased region" description="Polar residues" evidence="1">
    <location>
        <begin position="260"/>
        <end position="270"/>
    </location>
</feature>
<organism evidence="3">
    <name type="scientific">Lygus hesperus</name>
    <name type="common">Western plant bug</name>
    <dbReference type="NCBI Taxonomy" id="30085"/>
    <lineage>
        <taxon>Eukaryota</taxon>
        <taxon>Metazoa</taxon>
        <taxon>Ecdysozoa</taxon>
        <taxon>Arthropoda</taxon>
        <taxon>Hexapoda</taxon>
        <taxon>Insecta</taxon>
        <taxon>Pterygota</taxon>
        <taxon>Neoptera</taxon>
        <taxon>Paraneoptera</taxon>
        <taxon>Hemiptera</taxon>
        <taxon>Heteroptera</taxon>
        <taxon>Panheteroptera</taxon>
        <taxon>Cimicomorpha</taxon>
        <taxon>Miridae</taxon>
        <taxon>Mirini</taxon>
        <taxon>Lygus</taxon>
    </lineage>
</organism>
<feature type="compositionally biased region" description="Polar residues" evidence="1">
    <location>
        <begin position="310"/>
        <end position="341"/>
    </location>
</feature>
<feature type="compositionally biased region" description="Basic and acidic residues" evidence="1">
    <location>
        <begin position="271"/>
        <end position="280"/>
    </location>
</feature>
<feature type="non-terminal residue" evidence="3">
    <location>
        <position position="1"/>
    </location>
</feature>
<evidence type="ECO:0000313" key="3">
    <source>
        <dbReference type="EMBL" id="JAG26479.1"/>
    </source>
</evidence>
<feature type="region of interest" description="Disordered" evidence="1">
    <location>
        <begin position="146"/>
        <end position="396"/>
    </location>
</feature>
<gene>
    <name evidence="3" type="ORF">CM83_21572</name>
</gene>
<feature type="compositionally biased region" description="Pro residues" evidence="1">
    <location>
        <begin position="225"/>
        <end position="236"/>
    </location>
</feature>
<feature type="compositionally biased region" description="Polar residues" evidence="1">
    <location>
        <begin position="186"/>
        <end position="203"/>
    </location>
</feature>
<name>A0A0A9Y2V2_LYGHE</name>
<sequence>YKAAGMTTSSVSIIWKGCLLLVLMAATGCITTKPNRDSSKSLIQALKSYRDHTKQFLQQVKSYYKGSKLENAVQAAQKYRDAHIDDPLEPLLKELASLGKSNGVDHLGSIHHLYKQINKAKYENPNQNINVERHEEFKPVEQMVSHPTGVKPNNPLKQSARLFPSSPGMDNWNNDPSFGSMDTDPFFQNGNTMESSFSPSFSGEMNVDRIQDPTPAGGMDELSDPVPPPPPPPPPPKKGKEEKKGPSLDDYNFGDEEDTSGQNQQGNTPSNEDRTNHSENKGGAPDLNNYDFDQTFDTGRVKSKKVTGIHKQNTVGGYPQQTTPNIFNPQQPQGSPQTIYNQGAGQGGQIRGKGGYPQSTPPNISTPQQTQGSPQTSYNKGAGQGGRHLKGQGVYP</sequence>
<feature type="compositionally biased region" description="Gly residues" evidence="1">
    <location>
        <begin position="344"/>
        <end position="355"/>
    </location>
</feature>
<feature type="transmembrane region" description="Helical" evidence="2">
    <location>
        <begin position="12"/>
        <end position="31"/>
    </location>
</feature>
<feature type="non-terminal residue" evidence="3">
    <location>
        <position position="396"/>
    </location>
</feature>
<keyword evidence="2" id="KW-0812">Transmembrane</keyword>
<protein>
    <submittedName>
        <fullName evidence="3">Uncharacterized protein</fullName>
    </submittedName>
</protein>
<evidence type="ECO:0000256" key="1">
    <source>
        <dbReference type="SAM" id="MobiDB-lite"/>
    </source>
</evidence>
<proteinExistence type="predicted"/>
<reference evidence="3" key="2">
    <citation type="submission" date="2014-07" db="EMBL/GenBank/DDBJ databases">
        <authorList>
            <person name="Hull J."/>
        </authorList>
    </citation>
    <scope>NUCLEOTIDE SEQUENCE</scope>
</reference>
<reference evidence="3" key="1">
    <citation type="journal article" date="2014" name="PLoS ONE">
        <title>Transcriptome-Based Identification of ABC Transporters in the Western Tarnished Plant Bug Lygus hesperus.</title>
        <authorList>
            <person name="Hull J.J."/>
            <person name="Chaney K."/>
            <person name="Geib S.M."/>
            <person name="Fabrick J.A."/>
            <person name="Brent C.S."/>
            <person name="Walsh D."/>
            <person name="Lavine L.C."/>
        </authorList>
    </citation>
    <scope>NUCLEOTIDE SEQUENCE</scope>
</reference>
<feature type="compositionally biased region" description="Basic and acidic residues" evidence="1">
    <location>
        <begin position="238"/>
        <end position="247"/>
    </location>
</feature>
<accession>A0A0A9Y2V2</accession>
<keyword evidence="2" id="KW-1133">Transmembrane helix</keyword>
<keyword evidence="2" id="KW-0472">Membrane</keyword>
<dbReference type="AlphaFoldDB" id="A0A0A9Y2V2"/>
<evidence type="ECO:0000256" key="2">
    <source>
        <dbReference type="SAM" id="Phobius"/>
    </source>
</evidence>